<name>A0A1M5UYL0_9CLOT</name>
<evidence type="ECO:0000313" key="6">
    <source>
        <dbReference type="Proteomes" id="UP000184447"/>
    </source>
</evidence>
<reference evidence="5 6" key="1">
    <citation type="submission" date="2016-11" db="EMBL/GenBank/DDBJ databases">
        <authorList>
            <person name="Jaros S."/>
            <person name="Januszkiewicz K."/>
            <person name="Wedrychowicz H."/>
        </authorList>
    </citation>
    <scope>NUCLEOTIDE SEQUENCE [LARGE SCALE GENOMIC DNA]</scope>
    <source>
        <strain evidence="5 6">DSM 8605</strain>
    </source>
</reference>
<dbReference type="Pfam" id="PF05651">
    <property type="entry name" value="Diacid_rec"/>
    <property type="match status" value="1"/>
</dbReference>
<sequence length="429" mass="50124">MLLNRNDVQKIVNRVVSILGKNINIMDQNGIIIGSGDELRVNDYHEAAKISAQEKREIIVTEENKNLYKGSQPGVNIPIYHNNQVQGVVGITGEKAETQGYGQLVKELVELMISEIEQKKTEQFKVRAMEEFAKELIKENSEEDVEILKWRAQLVGFDLKQERRVILCDIINFKEAIEDLKSKDSLESLDSFKIDIKEEQKKTLVMPQDTLEIKIQKLKQKVIELIQSLSNRKFDLVFNLYQDRFVILTSSKENPLEYCERIRNKVMKNTKLDLVMGIGDKCSHINEYNKSFNLGISLLRVGTGTDYFLESSLKLDKKIFGYNDYSMYLLYENIAKTTKDIYLKEYRKLFYDMTNNTSIKELLATVKVYFLNDMSIKITSDKMFIHRNTIIYRFKKLKDNYDIDVTNSYECMKLYTGIIIYELEQLQQN</sequence>
<evidence type="ECO:0000259" key="3">
    <source>
        <dbReference type="Pfam" id="PF13556"/>
    </source>
</evidence>
<dbReference type="STRING" id="1121316.SAMN02745207_01999"/>
<evidence type="ECO:0000259" key="2">
    <source>
        <dbReference type="Pfam" id="PF05651"/>
    </source>
</evidence>
<dbReference type="PANTHER" id="PTHR33744">
    <property type="entry name" value="CARBOHYDRATE DIACID REGULATOR"/>
    <property type="match status" value="1"/>
</dbReference>
<dbReference type="PANTHER" id="PTHR33744:SF15">
    <property type="entry name" value="CARBOHYDRATE DIACID REGULATOR"/>
    <property type="match status" value="1"/>
</dbReference>
<dbReference type="InterPro" id="IPR025736">
    <property type="entry name" value="PucR_C-HTH_dom"/>
</dbReference>
<dbReference type="InterPro" id="IPR041522">
    <property type="entry name" value="CdaR_GGDEF"/>
</dbReference>
<feature type="domain" description="CdaR GGDEF-like" evidence="4">
    <location>
        <begin position="145"/>
        <end position="293"/>
    </location>
</feature>
<dbReference type="InterPro" id="IPR051448">
    <property type="entry name" value="CdaR-like_regulators"/>
</dbReference>
<protein>
    <submittedName>
        <fullName evidence="5">Carbohydrate diacid regulator</fullName>
    </submittedName>
</protein>
<organism evidence="5 6">
    <name type="scientific">Clostridium grantii DSM 8605</name>
    <dbReference type="NCBI Taxonomy" id="1121316"/>
    <lineage>
        <taxon>Bacteria</taxon>
        <taxon>Bacillati</taxon>
        <taxon>Bacillota</taxon>
        <taxon>Clostridia</taxon>
        <taxon>Eubacteriales</taxon>
        <taxon>Clostridiaceae</taxon>
        <taxon>Clostridium</taxon>
    </lineage>
</organism>
<feature type="domain" description="Putative sugar diacid recognition" evidence="2">
    <location>
        <begin position="7"/>
        <end position="136"/>
    </location>
</feature>
<dbReference type="InterPro" id="IPR042070">
    <property type="entry name" value="PucR_C-HTH_sf"/>
</dbReference>
<evidence type="ECO:0000259" key="4">
    <source>
        <dbReference type="Pfam" id="PF17853"/>
    </source>
</evidence>
<keyword evidence="6" id="KW-1185">Reference proteome</keyword>
<feature type="domain" description="PucR C-terminal helix-turn-helix" evidence="3">
    <location>
        <begin position="362"/>
        <end position="418"/>
    </location>
</feature>
<dbReference type="Pfam" id="PF13556">
    <property type="entry name" value="HTH_30"/>
    <property type="match status" value="1"/>
</dbReference>
<evidence type="ECO:0000313" key="5">
    <source>
        <dbReference type="EMBL" id="SHH68085.1"/>
    </source>
</evidence>
<accession>A0A1M5UYL0</accession>
<dbReference type="InterPro" id="IPR008599">
    <property type="entry name" value="Diacid_rec"/>
</dbReference>
<dbReference type="Gene3D" id="1.10.10.2840">
    <property type="entry name" value="PucR C-terminal helix-turn-helix domain"/>
    <property type="match status" value="1"/>
</dbReference>
<gene>
    <name evidence="5" type="ORF">SAMN02745207_01999</name>
</gene>
<dbReference type="Pfam" id="PF17853">
    <property type="entry name" value="GGDEF_2"/>
    <property type="match status" value="1"/>
</dbReference>
<evidence type="ECO:0000256" key="1">
    <source>
        <dbReference type="ARBA" id="ARBA00006754"/>
    </source>
</evidence>
<dbReference type="EMBL" id="FQXM01000009">
    <property type="protein sequence ID" value="SHH68085.1"/>
    <property type="molecule type" value="Genomic_DNA"/>
</dbReference>
<proteinExistence type="inferred from homology"/>
<comment type="similarity">
    <text evidence="1">Belongs to the CdaR family.</text>
</comment>
<dbReference type="Proteomes" id="UP000184447">
    <property type="component" value="Unassembled WGS sequence"/>
</dbReference>
<dbReference type="AlphaFoldDB" id="A0A1M5UYL0"/>